<dbReference type="Proteomes" id="UP000499080">
    <property type="component" value="Unassembled WGS sequence"/>
</dbReference>
<evidence type="ECO:0000313" key="2">
    <source>
        <dbReference type="Proteomes" id="UP000499080"/>
    </source>
</evidence>
<reference evidence="1 2" key="1">
    <citation type="journal article" date="2019" name="Sci. Rep.">
        <title>Orb-weaving spider Araneus ventricosus genome elucidates the spidroin gene catalogue.</title>
        <authorList>
            <person name="Kono N."/>
            <person name="Nakamura H."/>
            <person name="Ohtoshi R."/>
            <person name="Moran D.A.P."/>
            <person name="Shinohara A."/>
            <person name="Yoshida Y."/>
            <person name="Fujiwara M."/>
            <person name="Mori M."/>
            <person name="Tomita M."/>
            <person name="Arakawa K."/>
        </authorList>
    </citation>
    <scope>NUCLEOTIDE SEQUENCE [LARGE SCALE GENOMIC DNA]</scope>
</reference>
<keyword evidence="2" id="KW-1185">Reference proteome</keyword>
<organism evidence="1 2">
    <name type="scientific">Araneus ventricosus</name>
    <name type="common">Orbweaver spider</name>
    <name type="synonym">Epeira ventricosa</name>
    <dbReference type="NCBI Taxonomy" id="182803"/>
    <lineage>
        <taxon>Eukaryota</taxon>
        <taxon>Metazoa</taxon>
        <taxon>Ecdysozoa</taxon>
        <taxon>Arthropoda</taxon>
        <taxon>Chelicerata</taxon>
        <taxon>Arachnida</taxon>
        <taxon>Araneae</taxon>
        <taxon>Araneomorphae</taxon>
        <taxon>Entelegynae</taxon>
        <taxon>Araneoidea</taxon>
        <taxon>Araneidae</taxon>
        <taxon>Araneus</taxon>
    </lineage>
</organism>
<gene>
    <name evidence="1" type="ORF">AVEN_56503_1</name>
</gene>
<name>A0A4Y2K1S2_ARAVE</name>
<accession>A0A4Y2K1S2</accession>
<evidence type="ECO:0000313" key="1">
    <source>
        <dbReference type="EMBL" id="GBM95352.1"/>
    </source>
</evidence>
<dbReference type="AlphaFoldDB" id="A0A4Y2K1S2"/>
<dbReference type="EMBL" id="BGPR01004050">
    <property type="protein sequence ID" value="GBM95352.1"/>
    <property type="molecule type" value="Genomic_DNA"/>
</dbReference>
<proteinExistence type="predicted"/>
<protein>
    <submittedName>
        <fullName evidence="1">Uncharacterized protein</fullName>
    </submittedName>
</protein>
<sequence>MAFIMDAMQKMKNDISRSKAPNLSEKQKGILAIALGSVLPLTVLDSVPRPYLSSFASSSDFGLPSFTASASGESGRGLKSFDRSLFLFRSFKIADSSCCRCFQRTVCNTTKGSDKDKVSALQTYMYKAFTFLDDY</sequence>
<comment type="caution">
    <text evidence="1">The sequence shown here is derived from an EMBL/GenBank/DDBJ whole genome shotgun (WGS) entry which is preliminary data.</text>
</comment>